<protein>
    <submittedName>
        <fullName evidence="1">Uncharacterized protein</fullName>
    </submittedName>
</protein>
<proteinExistence type="predicted"/>
<name>A0A2T5C0N6_9BACT</name>
<evidence type="ECO:0000313" key="1">
    <source>
        <dbReference type="EMBL" id="PTN08167.1"/>
    </source>
</evidence>
<dbReference type="AlphaFoldDB" id="A0A2T5C0N6"/>
<comment type="caution">
    <text evidence="1">The sequence shown here is derived from an EMBL/GenBank/DDBJ whole genome shotgun (WGS) entry which is preliminary data.</text>
</comment>
<evidence type="ECO:0000313" key="2">
    <source>
        <dbReference type="Proteomes" id="UP000243525"/>
    </source>
</evidence>
<dbReference type="Proteomes" id="UP000243525">
    <property type="component" value="Unassembled WGS sequence"/>
</dbReference>
<dbReference type="EMBL" id="QAAD01000010">
    <property type="protein sequence ID" value="PTN08167.1"/>
    <property type="molecule type" value="Genomic_DNA"/>
</dbReference>
<organism evidence="1 2">
    <name type="scientific">Mangrovibacterium marinum</name>
    <dbReference type="NCBI Taxonomy" id="1639118"/>
    <lineage>
        <taxon>Bacteria</taxon>
        <taxon>Pseudomonadati</taxon>
        <taxon>Bacteroidota</taxon>
        <taxon>Bacteroidia</taxon>
        <taxon>Marinilabiliales</taxon>
        <taxon>Prolixibacteraceae</taxon>
        <taxon>Mangrovibacterium</taxon>
    </lineage>
</organism>
<sequence length="57" mass="6744">MIFNFNETSRFYFYREPVDGKRLRDDAYLFPMHGILKKKLSQKTASNILTKLATTLN</sequence>
<accession>A0A2T5C0N6</accession>
<gene>
    <name evidence="1" type="ORF">C8N47_11053</name>
</gene>
<keyword evidence="2" id="KW-1185">Reference proteome</keyword>
<reference evidence="1 2" key="1">
    <citation type="submission" date="2018-04" db="EMBL/GenBank/DDBJ databases">
        <title>Genomic Encyclopedia of Archaeal and Bacterial Type Strains, Phase II (KMG-II): from individual species to whole genera.</title>
        <authorList>
            <person name="Goeker M."/>
        </authorList>
    </citation>
    <scope>NUCLEOTIDE SEQUENCE [LARGE SCALE GENOMIC DNA]</scope>
    <source>
        <strain evidence="1 2">DSM 28823</strain>
    </source>
</reference>